<sequence>MSTRTVTRMMARTTTRVTAGVAVAACVVLVASGCGPKKSTQSEGSHTPTATATSRTSASPTPTATTPSATPSATAPSTAPAGGGHAPRTKAGAIQRYEQFLHAVGREDLDTVCDVAGPAAKKAEDEGLGPCRSTFPVTFKMISPPQKKALRSATVDPARVVVETPDKIEMPADSVRASVTFTDSEIGSSTLEYLKNDWYITD</sequence>
<dbReference type="PROSITE" id="PS51257">
    <property type="entry name" value="PROKAR_LIPOPROTEIN"/>
    <property type="match status" value="1"/>
</dbReference>
<evidence type="ECO:0000313" key="3">
    <source>
        <dbReference type="EMBL" id="SFF51504.1"/>
    </source>
</evidence>
<name>A0A1I2JAF7_9ACTN</name>
<feature type="chain" id="PRO_5011560738" description="Nuclear transport factor 2 family protein" evidence="2">
    <location>
        <begin position="25"/>
        <end position="202"/>
    </location>
</feature>
<gene>
    <name evidence="3" type="ORF">SAMN05216251_11726</name>
</gene>
<feature type="signal peptide" evidence="2">
    <location>
        <begin position="1"/>
        <end position="24"/>
    </location>
</feature>
<dbReference type="AlphaFoldDB" id="A0A1I2JAF7"/>
<proteinExistence type="predicted"/>
<keyword evidence="2" id="KW-0732">Signal</keyword>
<dbReference type="Proteomes" id="UP000199323">
    <property type="component" value="Unassembled WGS sequence"/>
</dbReference>
<keyword evidence="4" id="KW-1185">Reference proteome</keyword>
<dbReference type="STRING" id="380248.SAMN05216251_11726"/>
<dbReference type="RefSeq" id="WP_245796321.1">
    <property type="nucleotide sequence ID" value="NZ_FONG01000017.1"/>
</dbReference>
<evidence type="ECO:0000256" key="2">
    <source>
        <dbReference type="SAM" id="SignalP"/>
    </source>
</evidence>
<reference evidence="3 4" key="1">
    <citation type="submission" date="2016-10" db="EMBL/GenBank/DDBJ databases">
        <authorList>
            <person name="de Groot N.N."/>
        </authorList>
    </citation>
    <scope>NUCLEOTIDE SEQUENCE [LARGE SCALE GENOMIC DNA]</scope>
    <source>
        <strain evidence="3 4">CGMCC 4.3510</strain>
    </source>
</reference>
<feature type="region of interest" description="Disordered" evidence="1">
    <location>
        <begin position="36"/>
        <end position="89"/>
    </location>
</feature>
<evidence type="ECO:0000313" key="4">
    <source>
        <dbReference type="Proteomes" id="UP000199323"/>
    </source>
</evidence>
<feature type="compositionally biased region" description="Low complexity" evidence="1">
    <location>
        <begin position="47"/>
        <end position="80"/>
    </location>
</feature>
<dbReference type="EMBL" id="FONG01000017">
    <property type="protein sequence ID" value="SFF51504.1"/>
    <property type="molecule type" value="Genomic_DNA"/>
</dbReference>
<organism evidence="3 4">
    <name type="scientific">Actinacidiphila alni</name>
    <dbReference type="NCBI Taxonomy" id="380248"/>
    <lineage>
        <taxon>Bacteria</taxon>
        <taxon>Bacillati</taxon>
        <taxon>Actinomycetota</taxon>
        <taxon>Actinomycetes</taxon>
        <taxon>Kitasatosporales</taxon>
        <taxon>Streptomycetaceae</taxon>
        <taxon>Actinacidiphila</taxon>
    </lineage>
</organism>
<evidence type="ECO:0000256" key="1">
    <source>
        <dbReference type="SAM" id="MobiDB-lite"/>
    </source>
</evidence>
<evidence type="ECO:0008006" key="5">
    <source>
        <dbReference type="Google" id="ProtNLM"/>
    </source>
</evidence>
<accession>A0A1I2JAF7</accession>
<protein>
    <recommendedName>
        <fullName evidence="5">Nuclear transport factor 2 family protein</fullName>
    </recommendedName>
</protein>